<evidence type="ECO:0000313" key="2">
    <source>
        <dbReference type="Proteomes" id="UP000663823"/>
    </source>
</evidence>
<dbReference type="EMBL" id="CAJOAX010007905">
    <property type="protein sequence ID" value="CAF4021130.1"/>
    <property type="molecule type" value="Genomic_DNA"/>
</dbReference>
<sequence>MYRIYNEDISPCLTFPNANLSSRVLAAIERNDIVMETYNSKGNMNVSIRFTLAQLRRVSSLVKRFVTAFKSSTLTPNSVRQGMNAFVSFRNCST</sequence>
<comment type="caution">
    <text evidence="1">The sequence shown here is derived from an EMBL/GenBank/DDBJ whole genome shotgun (WGS) entry which is preliminary data.</text>
</comment>
<dbReference type="AlphaFoldDB" id="A0A819Q9P6"/>
<proteinExistence type="predicted"/>
<organism evidence="1 2">
    <name type="scientific">Rotaria sordida</name>
    <dbReference type="NCBI Taxonomy" id="392033"/>
    <lineage>
        <taxon>Eukaryota</taxon>
        <taxon>Metazoa</taxon>
        <taxon>Spiralia</taxon>
        <taxon>Gnathifera</taxon>
        <taxon>Rotifera</taxon>
        <taxon>Eurotatoria</taxon>
        <taxon>Bdelloidea</taxon>
        <taxon>Philodinida</taxon>
        <taxon>Philodinidae</taxon>
        <taxon>Rotaria</taxon>
    </lineage>
</organism>
<gene>
    <name evidence="1" type="ORF">OTI717_LOCUS30101</name>
</gene>
<accession>A0A819Q9P6</accession>
<protein>
    <submittedName>
        <fullName evidence="1">Uncharacterized protein</fullName>
    </submittedName>
</protein>
<evidence type="ECO:0000313" key="1">
    <source>
        <dbReference type="EMBL" id="CAF4021130.1"/>
    </source>
</evidence>
<dbReference type="Proteomes" id="UP000663823">
    <property type="component" value="Unassembled WGS sequence"/>
</dbReference>
<dbReference type="Pfam" id="PF25555">
    <property type="entry name" value="RAB3A-like_C"/>
    <property type="match status" value="1"/>
</dbReference>
<reference evidence="1" key="1">
    <citation type="submission" date="2021-02" db="EMBL/GenBank/DDBJ databases">
        <authorList>
            <person name="Nowell W R."/>
        </authorList>
    </citation>
    <scope>NUCLEOTIDE SEQUENCE</scope>
</reference>
<name>A0A819Q9P6_9BILA</name>